<dbReference type="Proteomes" id="UP000790096">
    <property type="component" value="Unassembled WGS sequence"/>
</dbReference>
<organism evidence="1 2">
    <name type="scientific">Rosenbergiella gaditana</name>
    <dbReference type="NCBI Taxonomy" id="2726987"/>
    <lineage>
        <taxon>Bacteria</taxon>
        <taxon>Pseudomonadati</taxon>
        <taxon>Pseudomonadota</taxon>
        <taxon>Gammaproteobacteria</taxon>
        <taxon>Enterobacterales</taxon>
        <taxon>Erwiniaceae</taxon>
        <taxon>Rosenbergiella</taxon>
    </lineage>
</organism>
<dbReference type="EMBL" id="JABBFR010000023">
    <property type="protein sequence ID" value="MBT0725413.1"/>
    <property type="molecule type" value="Genomic_DNA"/>
</dbReference>
<proteinExistence type="predicted"/>
<reference evidence="1 2" key="1">
    <citation type="submission" date="2020-04" db="EMBL/GenBank/DDBJ databases">
        <title>Genome sequencing of Rosenbergiella species.</title>
        <authorList>
            <person name="Alvarez-Perez S."/>
            <person name="Lievens B."/>
        </authorList>
    </citation>
    <scope>NUCLEOTIDE SEQUENCE [LARGE SCALE GENOMIC DNA]</scope>
    <source>
        <strain evidence="1 2">S61</strain>
    </source>
</reference>
<name>A0ABS5T344_9GAMM</name>
<evidence type="ECO:0000313" key="2">
    <source>
        <dbReference type="Proteomes" id="UP000790096"/>
    </source>
</evidence>
<comment type="caution">
    <text evidence="1">The sequence shown here is derived from an EMBL/GenBank/DDBJ whole genome shotgun (WGS) entry which is preliminary data.</text>
</comment>
<protein>
    <submittedName>
        <fullName evidence="1">HK97 gp10 family phage protein</fullName>
    </submittedName>
</protein>
<sequence>MGVKVKGISAAKRNLDAIIDNVQGRKVVRALQSAMIIGSSQAAIYTPIDTSTLLNSQYRELSVNGTRVTGRVGYSANYAVYVHDPNVPQTFRRATAEKEFLTKGFADTKEQIEAAIAREMSL</sequence>
<gene>
    <name evidence="1" type="ORF">HH682_13490</name>
</gene>
<keyword evidence="2" id="KW-1185">Reference proteome</keyword>
<evidence type="ECO:0000313" key="1">
    <source>
        <dbReference type="EMBL" id="MBT0725413.1"/>
    </source>
</evidence>
<accession>A0ABS5T344</accession>
<dbReference type="RefSeq" id="WP_048913232.1">
    <property type="nucleotide sequence ID" value="NZ_JABBFR010000023.1"/>
</dbReference>